<dbReference type="RefSeq" id="WP_013383284.1">
    <property type="nucleotide sequence ID" value="NC_017384.1"/>
</dbReference>
<dbReference type="PATRIC" id="fig|759362.5.peg.36"/>
<dbReference type="Pfam" id="PF10025">
    <property type="entry name" value="DUF2267"/>
    <property type="match status" value="1"/>
</dbReference>
<evidence type="ECO:0000313" key="1">
    <source>
        <dbReference type="EMBL" id="AEM39870.1"/>
    </source>
</evidence>
<dbReference type="KEGG" id="kvl:KVU_0031"/>
<accession>F9Y7Q4</accession>
<dbReference type="AlphaFoldDB" id="F9Y7Q4"/>
<dbReference type="OrthoDB" id="20942at2"/>
<dbReference type="InterPro" id="IPR038282">
    <property type="entry name" value="DUF2267_sf"/>
</dbReference>
<name>F9Y7Q4_KETVW</name>
<dbReference type="EMBL" id="CP002018">
    <property type="protein sequence ID" value="AEM39870.1"/>
    <property type="molecule type" value="Genomic_DNA"/>
</dbReference>
<dbReference type="eggNOG" id="COG5502">
    <property type="taxonomic scope" value="Bacteria"/>
</dbReference>
<dbReference type="Gene3D" id="1.10.490.110">
    <property type="entry name" value="Uncharacterized conserved protein DUF2267"/>
    <property type="match status" value="1"/>
</dbReference>
<dbReference type="InterPro" id="IPR018727">
    <property type="entry name" value="DUF2267"/>
</dbReference>
<organism evidence="1 2">
    <name type="scientific">Ketogulonicigenium vulgare (strain WSH-001)</name>
    <dbReference type="NCBI Taxonomy" id="759362"/>
    <lineage>
        <taxon>Bacteria</taxon>
        <taxon>Pseudomonadati</taxon>
        <taxon>Pseudomonadota</taxon>
        <taxon>Alphaproteobacteria</taxon>
        <taxon>Rhodobacterales</taxon>
        <taxon>Roseobacteraceae</taxon>
        <taxon>Ketogulonicigenium</taxon>
    </lineage>
</organism>
<evidence type="ECO:0008006" key="3">
    <source>
        <dbReference type="Google" id="ProtNLM"/>
    </source>
</evidence>
<dbReference type="Proteomes" id="UP000000692">
    <property type="component" value="Chromosome"/>
</dbReference>
<reference evidence="1 2" key="1">
    <citation type="journal article" date="2011" name="J. Bacteriol.">
        <title>Complete genome sequence of the industrial strain Ketogulonicigenium vulgare WSH-001.</title>
        <authorList>
            <person name="Liu L."/>
            <person name="Li Y."/>
            <person name="Zhang J."/>
            <person name="Zhou Z."/>
            <person name="Liu J."/>
            <person name="Li X."/>
            <person name="Zhou J."/>
            <person name="Du G."/>
            <person name="Wang L."/>
            <person name="Chen J."/>
        </authorList>
    </citation>
    <scope>NUCLEOTIDE SEQUENCE [LARGE SCALE GENOMIC DNA]</scope>
    <source>
        <strain evidence="1 2">WSH-001</strain>
    </source>
</reference>
<proteinExistence type="predicted"/>
<dbReference type="HOGENOM" id="CLU_1811838_0_0_5"/>
<gene>
    <name evidence="1" type="ordered locus">KVU_0031</name>
</gene>
<keyword evidence="2" id="KW-1185">Reference proteome</keyword>
<evidence type="ECO:0000313" key="2">
    <source>
        <dbReference type="Proteomes" id="UP000000692"/>
    </source>
</evidence>
<protein>
    <recommendedName>
        <fullName evidence="3">DUF2267 domain-containing protein</fullName>
    </recommendedName>
</protein>
<sequence length="152" mass="17660">MPMPWTYRHASKEWRAILDDLKDRMDLVSDNSAYTAMDGVLQVFRRRLTAQQGLDFASVLPSVPRAVFVADWRLAQPPMPFEDRGALVQEVKKIRQHHNLTPDNAIEATAWSLRRYIDRNDFERVLSRLPEGSVAFWHVDVTDPAEIARRIF</sequence>